<dbReference type="InterPro" id="IPR021109">
    <property type="entry name" value="Peptidase_aspartic_dom_sf"/>
</dbReference>
<accession>A0A1M5MMD8</accession>
<dbReference type="RefSeq" id="WP_083531764.1">
    <property type="nucleotide sequence ID" value="NZ_FQUT01000023.1"/>
</dbReference>
<evidence type="ECO:0000256" key="1">
    <source>
        <dbReference type="SAM" id="SignalP"/>
    </source>
</evidence>
<proteinExistence type="predicted"/>
<organism evidence="2 3">
    <name type="scientific">Chryseobacterium arachidis</name>
    <dbReference type="NCBI Taxonomy" id="1416778"/>
    <lineage>
        <taxon>Bacteria</taxon>
        <taxon>Pseudomonadati</taxon>
        <taxon>Bacteroidota</taxon>
        <taxon>Flavobacteriia</taxon>
        <taxon>Flavobacteriales</taxon>
        <taxon>Weeksellaceae</taxon>
        <taxon>Chryseobacterium group</taxon>
        <taxon>Chryseobacterium</taxon>
    </lineage>
</organism>
<dbReference type="GO" id="GO:0008233">
    <property type="term" value="F:peptidase activity"/>
    <property type="evidence" value="ECO:0007669"/>
    <property type="project" value="UniProtKB-KW"/>
</dbReference>
<feature type="chain" id="PRO_5013133024" evidence="1">
    <location>
        <begin position="19"/>
        <end position="279"/>
    </location>
</feature>
<gene>
    <name evidence="2" type="ORF">SAMN05443633_1235</name>
</gene>
<keyword evidence="1" id="KW-0732">Signal</keyword>
<dbReference type="GO" id="GO:0006508">
    <property type="term" value="P:proteolysis"/>
    <property type="evidence" value="ECO:0007669"/>
    <property type="project" value="UniProtKB-KW"/>
</dbReference>
<keyword evidence="2" id="KW-0645">Protease</keyword>
<sequence>MKKTFLTFLLILSVSVMAQKTPFTLLPSGHIVVKAKIEGVEGNFIFDTGAGINLYFNDFVAKLPQKPSSYNFFTGFRATGERIDIPLFRNNEINFSGKTFKDVPFSSVDMKIPGIDGLISLKMLENTDVIIDYNKNEISFTDASPKSYSKSIDIFLSTQSDDTVDIFTYAVLNNKYKIKVMLDSGAGNNSFWLSDKLMNTLGIDSKNMQMIEKESEFNKAVKTKIYKGNIESISNNYAKAEKPNVLFVENLIYEGKTSLNWLGKKIVISIKDKKIFILE</sequence>
<evidence type="ECO:0000313" key="2">
    <source>
        <dbReference type="EMBL" id="SHG78441.1"/>
    </source>
</evidence>
<feature type="signal peptide" evidence="1">
    <location>
        <begin position="1"/>
        <end position="18"/>
    </location>
</feature>
<evidence type="ECO:0000313" key="3">
    <source>
        <dbReference type="Proteomes" id="UP000184518"/>
    </source>
</evidence>
<dbReference type="STRING" id="1416778.SAMN05443633_1235"/>
<dbReference type="Gene3D" id="2.40.70.10">
    <property type="entry name" value="Acid Proteases"/>
    <property type="match status" value="1"/>
</dbReference>
<dbReference type="Proteomes" id="UP000184518">
    <property type="component" value="Unassembled WGS sequence"/>
</dbReference>
<keyword evidence="2" id="KW-0378">Hydrolase</keyword>
<dbReference type="Pfam" id="PF13650">
    <property type="entry name" value="Asp_protease_2"/>
    <property type="match status" value="1"/>
</dbReference>
<reference evidence="3" key="1">
    <citation type="submission" date="2016-11" db="EMBL/GenBank/DDBJ databases">
        <authorList>
            <person name="Varghese N."/>
            <person name="Submissions S."/>
        </authorList>
    </citation>
    <scope>NUCLEOTIDE SEQUENCE [LARGE SCALE GENOMIC DNA]</scope>
    <source>
        <strain evidence="3">DSM 27619</strain>
    </source>
</reference>
<dbReference type="EMBL" id="FQUT01000023">
    <property type="protein sequence ID" value="SHG78441.1"/>
    <property type="molecule type" value="Genomic_DNA"/>
</dbReference>
<name>A0A1M5MMD8_9FLAO</name>
<keyword evidence="3" id="KW-1185">Reference proteome</keyword>
<protein>
    <submittedName>
        <fullName evidence="2">Aspartyl protease</fullName>
    </submittedName>
</protein>
<dbReference type="AlphaFoldDB" id="A0A1M5MMD8"/>
<dbReference type="OrthoDB" id="644381at2"/>